<protein>
    <submittedName>
        <fullName evidence="2">Uncharacterized protein</fullName>
    </submittedName>
</protein>
<organism evidence="2 3">
    <name type="scientific">Paralvinella palmiformis</name>
    <dbReference type="NCBI Taxonomy" id="53620"/>
    <lineage>
        <taxon>Eukaryota</taxon>
        <taxon>Metazoa</taxon>
        <taxon>Spiralia</taxon>
        <taxon>Lophotrochozoa</taxon>
        <taxon>Annelida</taxon>
        <taxon>Polychaeta</taxon>
        <taxon>Sedentaria</taxon>
        <taxon>Canalipalpata</taxon>
        <taxon>Terebellida</taxon>
        <taxon>Terebelliformia</taxon>
        <taxon>Alvinellidae</taxon>
        <taxon>Paralvinella</taxon>
    </lineage>
</organism>
<evidence type="ECO:0000256" key="1">
    <source>
        <dbReference type="SAM" id="SignalP"/>
    </source>
</evidence>
<dbReference type="EMBL" id="JAODUP010000480">
    <property type="protein sequence ID" value="KAK2148827.1"/>
    <property type="molecule type" value="Genomic_DNA"/>
</dbReference>
<feature type="signal peptide" evidence="1">
    <location>
        <begin position="1"/>
        <end position="21"/>
    </location>
</feature>
<gene>
    <name evidence="2" type="ORF">LSH36_480g00003</name>
</gene>
<name>A0AAD9J8Z3_9ANNE</name>
<evidence type="ECO:0000313" key="2">
    <source>
        <dbReference type="EMBL" id="KAK2148827.1"/>
    </source>
</evidence>
<keyword evidence="3" id="KW-1185">Reference proteome</keyword>
<dbReference type="AlphaFoldDB" id="A0AAD9J8Z3"/>
<proteinExistence type="predicted"/>
<keyword evidence="1" id="KW-0732">Signal</keyword>
<dbReference type="Proteomes" id="UP001208570">
    <property type="component" value="Unassembled WGS sequence"/>
</dbReference>
<evidence type="ECO:0000313" key="3">
    <source>
        <dbReference type="Proteomes" id="UP001208570"/>
    </source>
</evidence>
<reference evidence="2" key="1">
    <citation type="journal article" date="2023" name="Mol. Biol. Evol.">
        <title>Third-Generation Sequencing Reveals the Adaptive Role of the Epigenome in Three Deep-Sea Polychaetes.</title>
        <authorList>
            <person name="Perez M."/>
            <person name="Aroh O."/>
            <person name="Sun Y."/>
            <person name="Lan Y."/>
            <person name="Juniper S.K."/>
            <person name="Young C.R."/>
            <person name="Angers B."/>
            <person name="Qian P.Y."/>
        </authorList>
    </citation>
    <scope>NUCLEOTIDE SEQUENCE</scope>
    <source>
        <strain evidence="2">P08H-3</strain>
    </source>
</reference>
<comment type="caution">
    <text evidence="2">The sequence shown here is derived from an EMBL/GenBank/DDBJ whole genome shotgun (WGS) entry which is preliminary data.</text>
</comment>
<accession>A0AAD9J8Z3</accession>
<feature type="chain" id="PRO_5042038880" evidence="1">
    <location>
        <begin position="22"/>
        <end position="104"/>
    </location>
</feature>
<sequence length="104" mass="11221">MEAKYLLLPSLMLTSFVAVYGIKCYAGASVNSQDAVVILYNCTECGSQNFNLFDIATTTYTCYTEGGISCTYGCCSTDLCNSGTNVTPWMIGSGLMMALRLIFV</sequence>